<dbReference type="Gene3D" id="3.30.910.20">
    <property type="entry name" value="Skp domain"/>
    <property type="match status" value="1"/>
</dbReference>
<dbReference type="PANTHER" id="PTHR35089">
    <property type="entry name" value="CHAPERONE PROTEIN SKP"/>
    <property type="match status" value="1"/>
</dbReference>
<evidence type="ECO:0000256" key="1">
    <source>
        <dbReference type="ARBA" id="ARBA00009091"/>
    </source>
</evidence>
<dbReference type="InterPro" id="IPR024930">
    <property type="entry name" value="Skp_dom_sf"/>
</dbReference>
<feature type="chain" id="PRO_5045471560" description="OmpH family outer membrane protein" evidence="4">
    <location>
        <begin position="24"/>
        <end position="201"/>
    </location>
</feature>
<evidence type="ECO:0000313" key="6">
    <source>
        <dbReference type="Proteomes" id="UP001501310"/>
    </source>
</evidence>
<comment type="similarity">
    <text evidence="1">Belongs to the Skp family.</text>
</comment>
<evidence type="ECO:0000256" key="4">
    <source>
        <dbReference type="SAM" id="SignalP"/>
    </source>
</evidence>
<evidence type="ECO:0000256" key="2">
    <source>
        <dbReference type="ARBA" id="ARBA00022729"/>
    </source>
</evidence>
<feature type="signal peptide" evidence="4">
    <location>
        <begin position="1"/>
        <end position="23"/>
    </location>
</feature>
<evidence type="ECO:0000313" key="5">
    <source>
        <dbReference type="EMBL" id="GAA4009152.1"/>
    </source>
</evidence>
<dbReference type="InterPro" id="IPR005632">
    <property type="entry name" value="Chaperone_Skp"/>
</dbReference>
<sequence length="201" mass="21077">MTNKLLLGLLAATAVAAPAAAQAQARLPAAVIAVVDTGRIYTECTACRAAVSQLQGQANSLQARQQALAAPIQTEGQAIEAAINALPAAQRQSPPAALQQRVQKWQQSQQTANQELQRLQQNIQSTQANVRQQIDARLGPIINQVMTARGANVALDTDATLARANGVDITTDVLTALNTQLPSVSVTPLPQQPAGQQPTGR</sequence>
<protein>
    <recommendedName>
        <fullName evidence="7">OmpH family outer membrane protein</fullName>
    </recommendedName>
</protein>
<dbReference type="EMBL" id="BAAAZD010000002">
    <property type="protein sequence ID" value="GAA4009152.1"/>
    <property type="molecule type" value="Genomic_DNA"/>
</dbReference>
<proteinExistence type="inferred from homology"/>
<dbReference type="PANTHER" id="PTHR35089:SF1">
    <property type="entry name" value="CHAPERONE PROTEIN SKP"/>
    <property type="match status" value="1"/>
</dbReference>
<evidence type="ECO:0008006" key="7">
    <source>
        <dbReference type="Google" id="ProtNLM"/>
    </source>
</evidence>
<feature type="coiled-coil region" evidence="3">
    <location>
        <begin position="102"/>
        <end position="136"/>
    </location>
</feature>
<keyword evidence="2 4" id="KW-0732">Signal</keyword>
<organism evidence="5 6">
    <name type="scientific">Sphingomonas humi</name>
    <dbReference type="NCBI Taxonomy" id="335630"/>
    <lineage>
        <taxon>Bacteria</taxon>
        <taxon>Pseudomonadati</taxon>
        <taxon>Pseudomonadota</taxon>
        <taxon>Alphaproteobacteria</taxon>
        <taxon>Sphingomonadales</taxon>
        <taxon>Sphingomonadaceae</taxon>
        <taxon>Sphingomonas</taxon>
    </lineage>
</organism>
<dbReference type="RefSeq" id="WP_344710626.1">
    <property type="nucleotide sequence ID" value="NZ_BAAAZD010000002.1"/>
</dbReference>
<reference evidence="6" key="1">
    <citation type="journal article" date="2019" name="Int. J. Syst. Evol. Microbiol.">
        <title>The Global Catalogue of Microorganisms (GCM) 10K type strain sequencing project: providing services to taxonomists for standard genome sequencing and annotation.</title>
        <authorList>
            <consortium name="The Broad Institute Genomics Platform"/>
            <consortium name="The Broad Institute Genome Sequencing Center for Infectious Disease"/>
            <person name="Wu L."/>
            <person name="Ma J."/>
        </authorList>
    </citation>
    <scope>NUCLEOTIDE SEQUENCE [LARGE SCALE GENOMIC DNA]</scope>
    <source>
        <strain evidence="6">JCM 16603</strain>
    </source>
</reference>
<name>A0ABP7SAH9_9SPHN</name>
<dbReference type="SUPFAM" id="SSF111384">
    <property type="entry name" value="OmpH-like"/>
    <property type="match status" value="1"/>
</dbReference>
<keyword evidence="3" id="KW-0175">Coiled coil</keyword>
<accession>A0ABP7SAH9</accession>
<dbReference type="SMART" id="SM00935">
    <property type="entry name" value="OmpH"/>
    <property type="match status" value="1"/>
</dbReference>
<comment type="caution">
    <text evidence="5">The sequence shown here is derived from an EMBL/GenBank/DDBJ whole genome shotgun (WGS) entry which is preliminary data.</text>
</comment>
<evidence type="ECO:0000256" key="3">
    <source>
        <dbReference type="SAM" id="Coils"/>
    </source>
</evidence>
<gene>
    <name evidence="5" type="ORF">GCM10022211_23920</name>
</gene>
<dbReference type="Pfam" id="PF03938">
    <property type="entry name" value="OmpH"/>
    <property type="match status" value="1"/>
</dbReference>
<keyword evidence="6" id="KW-1185">Reference proteome</keyword>
<dbReference type="Proteomes" id="UP001501310">
    <property type="component" value="Unassembled WGS sequence"/>
</dbReference>